<feature type="region of interest" description="Disordered" evidence="1">
    <location>
        <begin position="678"/>
        <end position="700"/>
    </location>
</feature>
<comment type="caution">
    <text evidence="3">The sequence shown here is derived from an EMBL/GenBank/DDBJ whole genome shotgun (WGS) entry which is preliminary data.</text>
</comment>
<evidence type="ECO:0000313" key="4">
    <source>
        <dbReference type="Proteomes" id="UP000625316"/>
    </source>
</evidence>
<proteinExistence type="predicted"/>
<dbReference type="Proteomes" id="UP000625316">
    <property type="component" value="Unassembled WGS sequence"/>
</dbReference>
<evidence type="ECO:0000313" key="3">
    <source>
        <dbReference type="EMBL" id="MBE9032638.1"/>
    </source>
</evidence>
<name>A0A928VPZ9_9CYAN</name>
<evidence type="ECO:0000256" key="2">
    <source>
        <dbReference type="SAM" id="SignalP"/>
    </source>
</evidence>
<sequence>MVQVKHLSISLLVLTGLAQSTVAQDKVFQPNPNQPVPNRPLPADVFKSFDPAQKTVNLSVWEIRRSSTIQPKLDWEMPARYGLDQNKNGTIDLPNSIDYVMNRRSPVNQAGCKSQREAEFTVKFTSKASTLPKYRVQRKSPIQLNAEKAALVKRGVKVNLDLKPPSVPKINYSWKVERGGRTYISRDRNPTFCLPEGNYKVSLGMRQGKQARSITQTVPVIDYLIVLLGDSYGAGEGAPERLFKIPATIRSKTGKVHKLNGFPYQANRVSPRQIRLFTHWADHGLPLTQRGFSINYGDPRKGGIAKIFRHPDVRKMWGEPKNRMYVEHQLAHRSSYTHASQLAMRLEKSDQRSSVTFINLAQSGATIRKGVLGAYKGVENEPLLKGGRTMRPQMSQLETLLRQRSADDLFMSIGGNDMGFANIIALLMLSADQDVLLPHPPPLSILSGISHSFSTGKWSSIGHPIARSAIEDANGKIHDVAGVNGVGKDYAKLNGRLNQLRQNGKLLGDVHLIGPPFFGSVDTAAAKQLRLLGPSSATGITHTKQPATLFCQVELRATIIERFNTISALEFRWAKQNLLSTLSGAMQTAARANQWKFVRPGIEPFKHGLCGQAPNAWYRYNPSRTIQGNQLHRSGVRWFRTPEDGAALQVGDIQKNKGMFHPNELGYLHLSRQLEKALGPNPIKNRGNRPPHAQPWQLRE</sequence>
<dbReference type="AlphaFoldDB" id="A0A928VPZ9"/>
<dbReference type="EMBL" id="JADEXQ010000115">
    <property type="protein sequence ID" value="MBE9032638.1"/>
    <property type="molecule type" value="Genomic_DNA"/>
</dbReference>
<accession>A0A928VPZ9</accession>
<feature type="signal peptide" evidence="2">
    <location>
        <begin position="1"/>
        <end position="23"/>
    </location>
</feature>
<reference evidence="3" key="1">
    <citation type="submission" date="2020-10" db="EMBL/GenBank/DDBJ databases">
        <authorList>
            <person name="Castelo-Branco R."/>
            <person name="Eusebio N."/>
            <person name="Adriana R."/>
            <person name="Vieira A."/>
            <person name="Brugerolle De Fraissinette N."/>
            <person name="Rezende De Castro R."/>
            <person name="Schneider M.P."/>
            <person name="Vasconcelos V."/>
            <person name="Leao P.N."/>
        </authorList>
    </citation>
    <scope>NUCLEOTIDE SEQUENCE</scope>
    <source>
        <strain evidence="3">LEGE 11480</strain>
    </source>
</reference>
<evidence type="ECO:0008006" key="5">
    <source>
        <dbReference type="Google" id="ProtNLM"/>
    </source>
</evidence>
<feature type="chain" id="PRO_5036744832" description="SGNH hydrolase-type esterase domain-containing protein" evidence="2">
    <location>
        <begin position="24"/>
        <end position="700"/>
    </location>
</feature>
<dbReference type="SUPFAM" id="SSF52266">
    <property type="entry name" value="SGNH hydrolase"/>
    <property type="match status" value="1"/>
</dbReference>
<keyword evidence="4" id="KW-1185">Reference proteome</keyword>
<evidence type="ECO:0000256" key="1">
    <source>
        <dbReference type="SAM" id="MobiDB-lite"/>
    </source>
</evidence>
<gene>
    <name evidence="3" type="ORF">IQ266_23145</name>
</gene>
<protein>
    <recommendedName>
        <fullName evidence="5">SGNH hydrolase-type esterase domain-containing protein</fullName>
    </recommendedName>
</protein>
<dbReference type="InterPro" id="IPR036514">
    <property type="entry name" value="SGNH_hydro_sf"/>
</dbReference>
<dbReference type="Gene3D" id="3.40.50.1110">
    <property type="entry name" value="SGNH hydrolase"/>
    <property type="match status" value="1"/>
</dbReference>
<keyword evidence="2" id="KW-0732">Signal</keyword>
<dbReference type="RefSeq" id="WP_264327458.1">
    <property type="nucleotide sequence ID" value="NZ_JADEXQ010000115.1"/>
</dbReference>
<organism evidence="3 4">
    <name type="scientific">Romeriopsis navalis LEGE 11480</name>
    <dbReference type="NCBI Taxonomy" id="2777977"/>
    <lineage>
        <taxon>Bacteria</taxon>
        <taxon>Bacillati</taxon>
        <taxon>Cyanobacteriota</taxon>
        <taxon>Cyanophyceae</taxon>
        <taxon>Leptolyngbyales</taxon>
        <taxon>Leptolyngbyaceae</taxon>
        <taxon>Romeriopsis</taxon>
        <taxon>Romeriopsis navalis</taxon>
    </lineage>
</organism>